<feature type="transmembrane region" description="Helical" evidence="9">
    <location>
        <begin position="921"/>
        <end position="942"/>
    </location>
</feature>
<feature type="transmembrane region" description="Helical" evidence="9">
    <location>
        <begin position="366"/>
        <end position="386"/>
    </location>
</feature>
<protein>
    <recommendedName>
        <fullName evidence="9">Efflux pump membrane transporter</fullName>
    </recommendedName>
</protein>
<dbReference type="SUPFAM" id="SSF82693">
    <property type="entry name" value="Multidrug efflux transporter AcrB pore domain, PN1, PN2, PC1 and PC2 subdomains"/>
    <property type="match status" value="4"/>
</dbReference>
<feature type="region of interest" description="Disordered" evidence="10">
    <location>
        <begin position="1063"/>
        <end position="1084"/>
    </location>
</feature>
<evidence type="ECO:0000256" key="8">
    <source>
        <dbReference type="ARBA" id="ARBA00023136"/>
    </source>
</evidence>
<evidence type="ECO:0000256" key="10">
    <source>
        <dbReference type="SAM" id="MobiDB-lite"/>
    </source>
</evidence>
<dbReference type="SUPFAM" id="SSF82714">
    <property type="entry name" value="Multidrug efflux transporter AcrB TolC docking domain, DN and DC subdomains"/>
    <property type="match status" value="2"/>
</dbReference>
<keyword evidence="12" id="KW-1185">Reference proteome</keyword>
<evidence type="ECO:0000256" key="9">
    <source>
        <dbReference type="RuleBase" id="RU364070"/>
    </source>
</evidence>
<dbReference type="PANTHER" id="PTHR32063:SF13">
    <property type="entry name" value="MULTIDRUG EFFLUX PUMP SUBUNIT ACRB-RELATED"/>
    <property type="match status" value="1"/>
</dbReference>
<dbReference type="NCBIfam" id="NF000282">
    <property type="entry name" value="RND_permease_1"/>
    <property type="match status" value="1"/>
</dbReference>
<feature type="transmembrane region" description="Helical" evidence="9">
    <location>
        <begin position="895"/>
        <end position="915"/>
    </location>
</feature>
<sequence>MAKFFIDRPIFAWVIALFIMVLGAVSITKLPIAQYPAVAPPTIVVTAAYPGASAQTLEDSVLAVIEREMNGAPGLAYVETVSQANGSGTITLSFEPGTNAELAQVEVQNRLSRATPRLPAVVNQQGVRVDKARSNFLLFAMLSSNDPKVDVSALSDYASRNVVPELQRLPGIGQVQLFGSERAMRVWVDPAKLQGYNLSAAEVAAAIQAQNAQVSAGSLGELPHMVGQTISATVVVPGQLSSVEEFGSIVLRANADGSTVRLKDVARIELGSQSYATSARLNGKPAAGMGLQLSPSGNALAAAEAVKVRLAELEKFFPPGVVWSIPYDSSNFIKISIKQVAQTLLEAIVLVFLVMYLFLQNFRYTIIPTIVVPVALLGTFGALLAMGFSINVLTMFGMVLVIGIVVDDAIVVVENVERIMGEEGLSPLEATRKAMSQISGAIIGITVVLIAVFVPLAFFAGSVGNIYRQFSAVMAVSIAFSAFMALSLTPALCATLLKPVKAGHGHAKTGFFGAFNRGFARSTKGYEGWVAKLLRRSGRVMVIYVALVAAVGVLYLRLPTSFLPNEDQGNVLVNIQLPPGATQERTRAVAEKVEAFMLAQPEVKSMVAVLGFSFSGQGQNAGLSFVTLKDWAERPGEAHSAEALAKRAMGALMGVRDAFIFPLNPPPIPELGTSSGFTFRLQDRGGNGHDALVAARNQMLGMSRQSKVLEGVRPDGLEDAPQLQVDIDRDKANAQGVSFAAINSTISTALGSAYVNDFPNAGRLQRVVVQAEAKERMQPEDILKLTAVNNMGKAVPLSAFASTRWISGAMQTVRYNGYPAMRISGGAAPGYSTGDAMAEMERFAAQLPPGFGFEWTGQSREEKLAGSQAIILYGFAILAVFLALAALYESWSIPLAVILVVPLGVLGVLLGVSARGMSNDVYFQVGLITIIGLSAKNAILIIEFAKDLQAQGESVLEAALAAAHLRFRPIIMTSLAFMLGVVPLAMATGASSASQRAIGTGVISGMLVGTVLAVFLVPIFFVVVRSLFKDSERQRERFKHHAEEAGITAEAGAAFLAQAEEGLSEAEKRALHQGQHPAINHKEH</sequence>
<dbReference type="GO" id="GO:0005886">
    <property type="term" value="C:plasma membrane"/>
    <property type="evidence" value="ECO:0007669"/>
    <property type="project" value="UniProtKB-SubCell"/>
</dbReference>
<dbReference type="InterPro" id="IPR027463">
    <property type="entry name" value="AcrB_DN_DC_subdom"/>
</dbReference>
<dbReference type="GO" id="GO:0009636">
    <property type="term" value="P:response to toxic substance"/>
    <property type="evidence" value="ECO:0007669"/>
    <property type="project" value="UniProtKB-ARBA"/>
</dbReference>
<dbReference type="FunFam" id="3.30.70.1430:FF:000001">
    <property type="entry name" value="Efflux pump membrane transporter"/>
    <property type="match status" value="1"/>
</dbReference>
<evidence type="ECO:0000313" key="12">
    <source>
        <dbReference type="Proteomes" id="UP000199766"/>
    </source>
</evidence>
<evidence type="ECO:0000256" key="3">
    <source>
        <dbReference type="ARBA" id="ARBA00022448"/>
    </source>
</evidence>
<feature type="transmembrane region" description="Helical" evidence="9">
    <location>
        <begin position="541"/>
        <end position="558"/>
    </location>
</feature>
<organism evidence="11 12">
    <name type="scientific">Giesbergeria anulus</name>
    <dbReference type="NCBI Taxonomy" id="180197"/>
    <lineage>
        <taxon>Bacteria</taxon>
        <taxon>Pseudomonadati</taxon>
        <taxon>Pseudomonadota</taxon>
        <taxon>Betaproteobacteria</taxon>
        <taxon>Burkholderiales</taxon>
        <taxon>Comamonadaceae</taxon>
        <taxon>Giesbergeria</taxon>
    </lineage>
</organism>
<comment type="caution">
    <text evidence="9">Lacks conserved residue(s) required for the propagation of feature annotation.</text>
</comment>
<dbReference type="Gene3D" id="3.30.70.1320">
    <property type="entry name" value="Multidrug efflux transporter AcrB pore domain like"/>
    <property type="match status" value="1"/>
</dbReference>
<dbReference type="NCBIfam" id="TIGR00915">
    <property type="entry name" value="2A0602"/>
    <property type="match status" value="1"/>
</dbReference>
<comment type="similarity">
    <text evidence="2 9">Belongs to the resistance-nodulation-cell division (RND) (TC 2.A.6) family.</text>
</comment>
<dbReference type="Gene3D" id="3.30.2090.10">
    <property type="entry name" value="Multidrug efflux transporter AcrB TolC docking domain, DN and DC subdomains"/>
    <property type="match status" value="2"/>
</dbReference>
<dbReference type="GO" id="GO:0015562">
    <property type="term" value="F:efflux transmembrane transporter activity"/>
    <property type="evidence" value="ECO:0007669"/>
    <property type="project" value="InterPro"/>
</dbReference>
<keyword evidence="4" id="KW-1003">Cell membrane</keyword>
<dbReference type="SUPFAM" id="SSF82866">
    <property type="entry name" value="Multidrug efflux transporter AcrB transmembrane domain"/>
    <property type="match status" value="2"/>
</dbReference>
<accession>A0A1H9IF85</accession>
<dbReference type="InterPro" id="IPR001036">
    <property type="entry name" value="Acrflvin-R"/>
</dbReference>
<feature type="transmembrane region" description="Helical" evidence="9">
    <location>
        <begin position="1002"/>
        <end position="1028"/>
    </location>
</feature>
<keyword evidence="3 9" id="KW-0813">Transport</keyword>
<feature type="transmembrane region" description="Helical" evidence="9">
    <location>
        <begin position="870"/>
        <end position="888"/>
    </location>
</feature>
<dbReference type="PANTHER" id="PTHR32063">
    <property type="match status" value="1"/>
</dbReference>
<dbReference type="Pfam" id="PF00873">
    <property type="entry name" value="ACR_tran"/>
    <property type="match status" value="1"/>
</dbReference>
<feature type="transmembrane region" description="Helical" evidence="9">
    <location>
        <begin position="392"/>
        <end position="413"/>
    </location>
</feature>
<feature type="transmembrane region" description="Helical" evidence="9">
    <location>
        <begin position="340"/>
        <end position="359"/>
    </location>
</feature>
<dbReference type="Gene3D" id="3.30.70.1430">
    <property type="entry name" value="Multidrug efflux transporter AcrB pore domain"/>
    <property type="match status" value="2"/>
</dbReference>
<gene>
    <name evidence="11" type="ORF">SAMN02982919_01110</name>
</gene>
<keyword evidence="8 9" id="KW-0472">Membrane</keyword>
<dbReference type="Proteomes" id="UP000199766">
    <property type="component" value="Unassembled WGS sequence"/>
</dbReference>
<proteinExistence type="inferred from homology"/>
<dbReference type="AlphaFoldDB" id="A0A1H9IF85"/>
<dbReference type="EMBL" id="FOGD01000002">
    <property type="protein sequence ID" value="SEQ73391.1"/>
    <property type="molecule type" value="Genomic_DNA"/>
</dbReference>
<dbReference type="RefSeq" id="WP_091454088.1">
    <property type="nucleotide sequence ID" value="NZ_FOGD01000002.1"/>
</dbReference>
<dbReference type="OrthoDB" id="9176627at2"/>
<dbReference type="FunFam" id="1.20.1640.10:FF:000001">
    <property type="entry name" value="Efflux pump membrane transporter"/>
    <property type="match status" value="1"/>
</dbReference>
<reference evidence="11 12" key="1">
    <citation type="submission" date="2016-10" db="EMBL/GenBank/DDBJ databases">
        <authorList>
            <person name="de Groot N.N."/>
        </authorList>
    </citation>
    <scope>NUCLEOTIDE SEQUENCE [LARGE SCALE GENOMIC DNA]</scope>
    <source>
        <strain evidence="11 12">ATCC 35958</strain>
    </source>
</reference>
<feature type="transmembrane region" description="Helical" evidence="9">
    <location>
        <begin position="434"/>
        <end position="460"/>
    </location>
</feature>
<evidence type="ECO:0000256" key="7">
    <source>
        <dbReference type="ARBA" id="ARBA00022989"/>
    </source>
</evidence>
<feature type="transmembrane region" description="Helical" evidence="9">
    <location>
        <begin position="970"/>
        <end position="990"/>
    </location>
</feature>
<evidence type="ECO:0000256" key="2">
    <source>
        <dbReference type="ARBA" id="ARBA00010942"/>
    </source>
</evidence>
<evidence type="ECO:0000256" key="4">
    <source>
        <dbReference type="ARBA" id="ARBA00022475"/>
    </source>
</evidence>
<evidence type="ECO:0000256" key="1">
    <source>
        <dbReference type="ARBA" id="ARBA00004429"/>
    </source>
</evidence>
<feature type="transmembrane region" description="Helical" evidence="9">
    <location>
        <begin position="472"/>
        <end position="497"/>
    </location>
</feature>
<keyword evidence="7 9" id="KW-1133">Transmembrane helix</keyword>
<evidence type="ECO:0000256" key="6">
    <source>
        <dbReference type="ARBA" id="ARBA00022692"/>
    </source>
</evidence>
<keyword evidence="5 9" id="KW-0997">Cell inner membrane</keyword>
<dbReference type="Gene3D" id="3.30.70.1440">
    <property type="entry name" value="Multidrug efflux transporter AcrB pore domain"/>
    <property type="match status" value="1"/>
</dbReference>
<evidence type="ECO:0000256" key="5">
    <source>
        <dbReference type="ARBA" id="ARBA00022519"/>
    </source>
</evidence>
<keyword evidence="6 9" id="KW-0812">Transmembrane</keyword>
<name>A0A1H9IF85_9BURK</name>
<dbReference type="Gene3D" id="1.20.1640.10">
    <property type="entry name" value="Multidrug efflux transporter AcrB transmembrane domain"/>
    <property type="match status" value="2"/>
</dbReference>
<comment type="subcellular location">
    <subcellularLocation>
        <location evidence="1 9">Cell inner membrane</location>
        <topology evidence="1 9">Multi-pass membrane protein</topology>
    </subcellularLocation>
</comment>
<dbReference type="STRING" id="180197.SAMN02982919_01110"/>
<dbReference type="GO" id="GO:0042910">
    <property type="term" value="F:xenobiotic transmembrane transporter activity"/>
    <property type="evidence" value="ECO:0007669"/>
    <property type="project" value="TreeGrafter"/>
</dbReference>
<dbReference type="InterPro" id="IPR004764">
    <property type="entry name" value="MdtF-like"/>
</dbReference>
<dbReference type="PRINTS" id="PR00702">
    <property type="entry name" value="ACRIFLAVINRP"/>
</dbReference>
<evidence type="ECO:0000313" key="11">
    <source>
        <dbReference type="EMBL" id="SEQ73391.1"/>
    </source>
</evidence>
<dbReference type="FunFam" id="3.30.70.1430:FF:000002">
    <property type="entry name" value="Efflux pump membrane transporter"/>
    <property type="match status" value="1"/>
</dbReference>